<feature type="region of interest" description="Disordered" evidence="1">
    <location>
        <begin position="29"/>
        <end position="54"/>
    </location>
</feature>
<dbReference type="EMBL" id="PGOL01041189">
    <property type="protein sequence ID" value="PKI07922.1"/>
    <property type="molecule type" value="Genomic_DNA"/>
</dbReference>
<evidence type="ECO:0000313" key="3">
    <source>
        <dbReference type="Proteomes" id="UP000233551"/>
    </source>
</evidence>
<dbReference type="AlphaFoldDB" id="A0A2I0HCN2"/>
<proteinExistence type="predicted"/>
<dbReference type="Proteomes" id="UP000233551">
    <property type="component" value="Unassembled WGS sequence"/>
</dbReference>
<evidence type="ECO:0000256" key="1">
    <source>
        <dbReference type="SAM" id="MobiDB-lite"/>
    </source>
</evidence>
<keyword evidence="3" id="KW-1185">Reference proteome</keyword>
<gene>
    <name evidence="2" type="ORF">CRG98_049580</name>
</gene>
<protein>
    <submittedName>
        <fullName evidence="2">Uncharacterized protein</fullName>
    </submittedName>
</protein>
<feature type="compositionally biased region" description="Basic and acidic residues" evidence="1">
    <location>
        <begin position="33"/>
        <end position="54"/>
    </location>
</feature>
<feature type="non-terminal residue" evidence="2">
    <location>
        <position position="54"/>
    </location>
</feature>
<evidence type="ECO:0000313" key="2">
    <source>
        <dbReference type="EMBL" id="PKI07922.1"/>
    </source>
</evidence>
<name>A0A2I0HCN2_PUNGR</name>
<reference evidence="2 3" key="1">
    <citation type="submission" date="2017-11" db="EMBL/GenBank/DDBJ databases">
        <title>De-novo sequencing of pomegranate (Punica granatum L.) genome.</title>
        <authorList>
            <person name="Akparov Z."/>
            <person name="Amiraslanov A."/>
            <person name="Hajiyeva S."/>
            <person name="Abbasov M."/>
            <person name="Kaur K."/>
            <person name="Hamwieh A."/>
            <person name="Solovyev V."/>
            <person name="Salamov A."/>
            <person name="Braich B."/>
            <person name="Kosarev P."/>
            <person name="Mahmoud A."/>
            <person name="Hajiyev E."/>
            <person name="Babayeva S."/>
            <person name="Izzatullayeva V."/>
            <person name="Mammadov A."/>
            <person name="Mammadov A."/>
            <person name="Sharifova S."/>
            <person name="Ojaghi J."/>
            <person name="Eynullazada K."/>
            <person name="Bayramov B."/>
            <person name="Abdulazimova A."/>
            <person name="Shahmuradov I."/>
        </authorList>
    </citation>
    <scope>NUCLEOTIDE SEQUENCE [LARGE SCALE GENOMIC DNA]</scope>
    <source>
        <strain evidence="3">cv. AG2017</strain>
        <tissue evidence="2">Leaf</tissue>
    </source>
</reference>
<organism evidence="2 3">
    <name type="scientific">Punica granatum</name>
    <name type="common">Pomegranate</name>
    <dbReference type="NCBI Taxonomy" id="22663"/>
    <lineage>
        <taxon>Eukaryota</taxon>
        <taxon>Viridiplantae</taxon>
        <taxon>Streptophyta</taxon>
        <taxon>Embryophyta</taxon>
        <taxon>Tracheophyta</taxon>
        <taxon>Spermatophyta</taxon>
        <taxon>Magnoliopsida</taxon>
        <taxon>eudicotyledons</taxon>
        <taxon>Gunneridae</taxon>
        <taxon>Pentapetalae</taxon>
        <taxon>rosids</taxon>
        <taxon>malvids</taxon>
        <taxon>Myrtales</taxon>
        <taxon>Lythraceae</taxon>
        <taxon>Punica</taxon>
    </lineage>
</organism>
<accession>A0A2I0HCN2</accession>
<sequence length="54" mass="6357">MLSEETKRLEQKLAEEQAARMRAEVQAQLAQAKSKDEIRDLSERLQRARKETEE</sequence>
<comment type="caution">
    <text evidence="2">The sequence shown here is derived from an EMBL/GenBank/DDBJ whole genome shotgun (WGS) entry which is preliminary data.</text>
</comment>